<dbReference type="Pfam" id="PF12396">
    <property type="entry name" value="DUF3659"/>
    <property type="match status" value="9"/>
</dbReference>
<dbReference type="EMBL" id="KZ613937">
    <property type="protein sequence ID" value="PMD48805.1"/>
    <property type="molecule type" value="Genomic_DNA"/>
</dbReference>
<feature type="compositionally biased region" description="Acidic residues" evidence="1">
    <location>
        <begin position="317"/>
        <end position="326"/>
    </location>
</feature>
<feature type="compositionally biased region" description="Acidic residues" evidence="1">
    <location>
        <begin position="66"/>
        <end position="86"/>
    </location>
</feature>
<dbReference type="InterPro" id="IPR054256">
    <property type="entry name" value="DUF6987"/>
</dbReference>
<dbReference type="OrthoDB" id="3937590at2759"/>
<keyword evidence="4" id="KW-1185">Reference proteome</keyword>
<feature type="compositionally biased region" description="Polar residues" evidence="1">
    <location>
        <begin position="8"/>
        <end position="23"/>
    </location>
</feature>
<evidence type="ECO:0000256" key="1">
    <source>
        <dbReference type="SAM" id="MobiDB-lite"/>
    </source>
</evidence>
<dbReference type="InterPro" id="IPR022124">
    <property type="entry name" value="DUF3659"/>
</dbReference>
<protein>
    <recommendedName>
        <fullName evidence="2">DUF6987 domain-containing protein</fullName>
    </recommendedName>
</protein>
<feature type="region of interest" description="Disordered" evidence="1">
    <location>
        <begin position="830"/>
        <end position="857"/>
    </location>
</feature>
<accession>A0A2J6SDG2</accession>
<feature type="compositionally biased region" description="Basic and acidic residues" evidence="1">
    <location>
        <begin position="42"/>
        <end position="54"/>
    </location>
</feature>
<dbReference type="PANTHER" id="PTHR39461:SF1">
    <property type="entry name" value="LEA DOMAIN PROTEIN (AFU_ORTHOLOGUE AFUA_8G04920)"/>
    <property type="match status" value="1"/>
</dbReference>
<reference evidence="3 4" key="1">
    <citation type="submission" date="2016-04" db="EMBL/GenBank/DDBJ databases">
        <title>A degradative enzymes factory behind the ericoid mycorrhizal symbiosis.</title>
        <authorList>
            <consortium name="DOE Joint Genome Institute"/>
            <person name="Martino E."/>
            <person name="Morin E."/>
            <person name="Grelet G."/>
            <person name="Kuo A."/>
            <person name="Kohler A."/>
            <person name="Daghino S."/>
            <person name="Barry K."/>
            <person name="Choi C."/>
            <person name="Cichocki N."/>
            <person name="Clum A."/>
            <person name="Copeland A."/>
            <person name="Hainaut M."/>
            <person name="Haridas S."/>
            <person name="Labutti K."/>
            <person name="Lindquist E."/>
            <person name="Lipzen A."/>
            <person name="Khouja H.-R."/>
            <person name="Murat C."/>
            <person name="Ohm R."/>
            <person name="Olson A."/>
            <person name="Spatafora J."/>
            <person name="Veneault-Fourrey C."/>
            <person name="Henrissat B."/>
            <person name="Grigoriev I."/>
            <person name="Martin F."/>
            <person name="Perotto S."/>
        </authorList>
    </citation>
    <scope>NUCLEOTIDE SEQUENCE [LARGE SCALE GENOMIC DNA]</scope>
    <source>
        <strain evidence="3 4">F</strain>
    </source>
</reference>
<sequence length="1061" mass="112318">MADVAQRPVQNLPKQPKQSSVAGSPQAAKKKATEAAAPASSHVDDVRSQTHEATENGTQNGHELETVDDEEEGTEAAGSVDEEGQVIDETGKVIGQKRSVTGEKAKQLKGSMVDKEGDVLDAEGNVIGKADLIAGAVGALGSEKPETEAPETEAPELAAPFGVQDNGEITNATGTVIGKLAEGEPRELVGTSIKEIDAEGNLKAESGSTVGKADLSPEVLDKVEGAASEAGSKLPEGVEGELPESDEAKSKLEGVEGELPEGEDVKSKVDGVEGEVPEDAKSKVEGVEGEVPEDATSKVEGIEGEVPEDAKSKVEGAEGEIPEGEDVTDKVEGAEGELPEAVDLSILKGKTVNKLGKIVSEDGTPFGVLVEGDLKKLRGKKVDDKGCIWDDSGNVIGKAELLPEKEREAEPSAPFEDFPDAVLDKSGNVIFEGRIVGKLIEGEAKKLEGKKVDADGDVIDKNGNVLGKAERYQEEDAPEEVPEEAEDLSALEGKKVNKAGNVVDENGKLFGRVISGALTKLIGKKVDKEGKIWSESGKVIGTAELIPVDERDEITGKPFEDFPDAVINKEGHVIYEGQIVGKLIEGDAKKLTGKKVDPDGEVVDKVGNVLGKAERWDGPEEEPVPEPEKIDMSALAGKRVNKVGNVVDSHGEIYGRLVEGDPKKLAGKMCDKDGNVWSEGGNIIGRAELVPESERAGQKEGPFAGFDSPKVTKDGLVADSKGVTIGRLIQGDGKQLYGKEVDEDGDVLDKNGNTIGRAERWEPEEKAKTHNPVAGRKVNREGNVVDEDGDVIAKLTDGDITKCAGKEIDEDGDVYNQKNQVIGHVTLLEDIPPEPEAEPEPEPEPTETAEEIEERKQLETDKKLAGQLAMCVQQSLDKINPILKMITETIEAAERQPKEELDEQKLVDTVKPLIEQGGMILTEANGVIRGLDPDGRIQANAKHKTAAREATPEEYRLAEVLKDLAGNVTQTIDNAKKKIAGMPHAKKELNPLWNLLAEPLGQIIAAVGLLLSGVLGLVGRLLSGLGLGGLLDNLLGGLGLKGILKGLGLGMVTESLTGKKN</sequence>
<evidence type="ECO:0000259" key="2">
    <source>
        <dbReference type="Pfam" id="PF22485"/>
    </source>
</evidence>
<dbReference type="PANTHER" id="PTHR39461">
    <property type="entry name" value="LEA DOMAIN PROTEIN (AFU_ORTHOLOGUE AFUA_8G04920)"/>
    <property type="match status" value="1"/>
</dbReference>
<feature type="compositionally biased region" description="Acidic residues" evidence="1">
    <location>
        <begin position="831"/>
        <end position="852"/>
    </location>
</feature>
<dbReference type="Proteomes" id="UP000235786">
    <property type="component" value="Unassembled WGS sequence"/>
</dbReference>
<feature type="domain" description="DUF6987" evidence="2">
    <location>
        <begin position="853"/>
        <end position="1050"/>
    </location>
</feature>
<proteinExistence type="predicted"/>
<evidence type="ECO:0000313" key="3">
    <source>
        <dbReference type="EMBL" id="PMD48805.1"/>
    </source>
</evidence>
<feature type="region of interest" description="Disordered" evidence="1">
    <location>
        <begin position="1"/>
        <end position="94"/>
    </location>
</feature>
<dbReference type="Pfam" id="PF22485">
    <property type="entry name" value="DUF6987"/>
    <property type="match status" value="1"/>
</dbReference>
<feature type="region of interest" description="Disordered" evidence="1">
    <location>
        <begin position="222"/>
        <end position="332"/>
    </location>
</feature>
<gene>
    <name evidence="3" type="ORF">L207DRAFT_539951</name>
</gene>
<evidence type="ECO:0000313" key="4">
    <source>
        <dbReference type="Proteomes" id="UP000235786"/>
    </source>
</evidence>
<organism evidence="3 4">
    <name type="scientific">Hyaloscypha variabilis (strain UAMH 11265 / GT02V1 / F)</name>
    <name type="common">Meliniomyces variabilis</name>
    <dbReference type="NCBI Taxonomy" id="1149755"/>
    <lineage>
        <taxon>Eukaryota</taxon>
        <taxon>Fungi</taxon>
        <taxon>Dikarya</taxon>
        <taxon>Ascomycota</taxon>
        <taxon>Pezizomycotina</taxon>
        <taxon>Leotiomycetes</taxon>
        <taxon>Helotiales</taxon>
        <taxon>Hyaloscyphaceae</taxon>
        <taxon>Hyaloscypha</taxon>
        <taxon>Hyaloscypha variabilis</taxon>
    </lineage>
</organism>
<dbReference type="STRING" id="1149755.A0A2J6SDG2"/>
<dbReference type="AlphaFoldDB" id="A0A2J6SDG2"/>
<name>A0A2J6SDG2_HYAVF</name>